<proteinExistence type="inferred from homology"/>
<feature type="transmembrane region" description="Helical" evidence="6">
    <location>
        <begin position="182"/>
        <end position="198"/>
    </location>
</feature>
<organism evidence="7 8">
    <name type="scientific">Ponticoccus alexandrii</name>
    <dbReference type="NCBI Taxonomy" id="1943633"/>
    <lineage>
        <taxon>Bacteria</taxon>
        <taxon>Pseudomonadati</taxon>
        <taxon>Pseudomonadota</taxon>
        <taxon>Alphaproteobacteria</taxon>
        <taxon>Rhodobacterales</taxon>
        <taxon>Roseobacteraceae</taxon>
        <taxon>Ponticoccus</taxon>
    </lineage>
</organism>
<keyword evidence="6" id="KW-0050">Antiport</keyword>
<keyword evidence="2 6" id="KW-1003">Cell membrane</keyword>
<comment type="function">
    <text evidence="6">Na(+)/H(+) antiporter that extrudes sodium in exchange for external protons.</text>
</comment>
<accession>A0ABX7F8I7</accession>
<evidence type="ECO:0000256" key="5">
    <source>
        <dbReference type="ARBA" id="ARBA00023136"/>
    </source>
</evidence>
<feature type="transmembrane region" description="Helical" evidence="6">
    <location>
        <begin position="99"/>
        <end position="118"/>
    </location>
</feature>
<dbReference type="RefSeq" id="WP_023849466.1">
    <property type="nucleotide sequence ID" value="NZ_CP047166.1"/>
</dbReference>
<dbReference type="InterPro" id="IPR023171">
    <property type="entry name" value="Na/H_antiporter_dom_sf"/>
</dbReference>
<feature type="transmembrane region" description="Helical" evidence="6">
    <location>
        <begin position="259"/>
        <end position="282"/>
    </location>
</feature>
<evidence type="ECO:0000256" key="3">
    <source>
        <dbReference type="ARBA" id="ARBA00022692"/>
    </source>
</evidence>
<keyword evidence="4 6" id="KW-1133">Transmembrane helix</keyword>
<evidence type="ECO:0000256" key="1">
    <source>
        <dbReference type="ARBA" id="ARBA00004429"/>
    </source>
</evidence>
<keyword evidence="6" id="KW-0406">Ion transport</keyword>
<keyword evidence="6" id="KW-0813">Transport</keyword>
<evidence type="ECO:0000256" key="2">
    <source>
        <dbReference type="ARBA" id="ARBA00022475"/>
    </source>
</evidence>
<dbReference type="NCBIfam" id="TIGR00773">
    <property type="entry name" value="NhaA"/>
    <property type="match status" value="1"/>
</dbReference>
<dbReference type="HAMAP" id="MF_01844">
    <property type="entry name" value="NhaA"/>
    <property type="match status" value="1"/>
</dbReference>
<dbReference type="NCBIfam" id="NF007111">
    <property type="entry name" value="PRK09560.1"/>
    <property type="match status" value="1"/>
</dbReference>
<dbReference type="PANTHER" id="PTHR30341:SF0">
    <property type="entry name" value="NA(+)_H(+) ANTIPORTER NHAA"/>
    <property type="match status" value="1"/>
</dbReference>
<keyword evidence="8" id="KW-1185">Reference proteome</keyword>
<evidence type="ECO:0000313" key="8">
    <source>
        <dbReference type="Proteomes" id="UP000596387"/>
    </source>
</evidence>
<dbReference type="PANTHER" id="PTHR30341">
    <property type="entry name" value="SODIUM ION/PROTON ANTIPORTER NHAA-RELATED"/>
    <property type="match status" value="1"/>
</dbReference>
<dbReference type="Gene3D" id="1.20.1530.10">
    <property type="entry name" value="Na+/H+ antiporter like domain"/>
    <property type="match status" value="1"/>
</dbReference>
<evidence type="ECO:0000256" key="6">
    <source>
        <dbReference type="HAMAP-Rule" id="MF_01844"/>
    </source>
</evidence>
<keyword evidence="5 6" id="KW-0472">Membrane</keyword>
<protein>
    <recommendedName>
        <fullName evidence="6">Na(+)/H(+) antiporter NhaA</fullName>
    </recommendedName>
    <alternativeName>
        <fullName evidence="6">Sodium/proton antiporter NhaA</fullName>
    </alternativeName>
</protein>
<dbReference type="Pfam" id="PF06965">
    <property type="entry name" value="Na_H_antiport_1"/>
    <property type="match status" value="1"/>
</dbReference>
<gene>
    <name evidence="6 7" type="primary">nhaA</name>
    <name evidence="7" type="ORF">GQA70_11380</name>
</gene>
<evidence type="ECO:0000256" key="4">
    <source>
        <dbReference type="ARBA" id="ARBA00022989"/>
    </source>
</evidence>
<keyword evidence="6" id="KW-0739">Sodium transport</keyword>
<dbReference type="NCBIfam" id="NF007112">
    <property type="entry name" value="PRK09561.1"/>
    <property type="match status" value="1"/>
</dbReference>
<feature type="transmembrane region" description="Helical" evidence="6">
    <location>
        <begin position="60"/>
        <end position="78"/>
    </location>
</feature>
<dbReference type="EMBL" id="CP047166">
    <property type="protein sequence ID" value="QRF66860.1"/>
    <property type="molecule type" value="Genomic_DNA"/>
</dbReference>
<sequence>MLLRAIDRFFSHEASGGILLIVAALAAMIVANSALSGAYEGVLGAYLAVTISGEGLEKPLILWINDGLMAIFFFLIGLELKAELLEGKLKNLRDVVLPGMAAVGGMALPALFFLIFNWGNPVTVGGWAIPAATDIAFALGVLALVGDRVPSSLKVFLLTLAILDDMGAILIIALFYTAELKVDYLFLALIPAALMFWMNMKRWHRVAPILILGVVMWFFVLKSGVHATLAGVLTAFFIPLKDKWGKSPLHSIEHGLSPYVLYGIIPIFAFANAGVVLTGISFADLLAPLPLGIASGLVLGKMVGVFGITYLMVRLGLARKPHGANWAQIFGVACLAGIGFTMSLFIGSLSFDDQELMNGVRLGVLCGSLISGVTGFLALRLSSSEPAPAEAQAAQ</sequence>
<feature type="transmembrane region" description="Helical" evidence="6">
    <location>
        <begin position="157"/>
        <end position="176"/>
    </location>
</feature>
<feature type="transmembrane region" description="Helical" evidence="6">
    <location>
        <begin position="359"/>
        <end position="379"/>
    </location>
</feature>
<feature type="transmembrane region" description="Helical" evidence="6">
    <location>
        <begin position="289"/>
        <end position="313"/>
    </location>
</feature>
<keyword evidence="3 6" id="KW-0812">Transmembrane</keyword>
<comment type="similarity">
    <text evidence="6">Belongs to the NhaA Na(+)/H(+) (TC 2.A.33) antiporter family.</text>
</comment>
<comment type="subcellular location">
    <subcellularLocation>
        <location evidence="1">Cell inner membrane</location>
        <topology evidence="1">Multi-pass membrane protein</topology>
    </subcellularLocation>
    <subcellularLocation>
        <location evidence="6">Cell membrane</location>
        <topology evidence="6">Multi-pass membrane protein</topology>
    </subcellularLocation>
</comment>
<keyword evidence="6" id="KW-0915">Sodium</keyword>
<feature type="transmembrane region" description="Helical" evidence="6">
    <location>
        <begin position="325"/>
        <end position="347"/>
    </location>
</feature>
<evidence type="ECO:0000313" key="7">
    <source>
        <dbReference type="EMBL" id="QRF66860.1"/>
    </source>
</evidence>
<dbReference type="InterPro" id="IPR004670">
    <property type="entry name" value="NhaA"/>
</dbReference>
<name>A0ABX7F8I7_9RHOB</name>
<feature type="transmembrane region" description="Helical" evidence="6">
    <location>
        <begin position="210"/>
        <end position="239"/>
    </location>
</feature>
<comment type="catalytic activity">
    <reaction evidence="6">
        <text>Na(+)(in) + 2 H(+)(out) = Na(+)(out) + 2 H(+)(in)</text>
        <dbReference type="Rhea" id="RHEA:29251"/>
        <dbReference type="ChEBI" id="CHEBI:15378"/>
        <dbReference type="ChEBI" id="CHEBI:29101"/>
    </reaction>
</comment>
<dbReference type="Proteomes" id="UP000596387">
    <property type="component" value="Chromosome"/>
</dbReference>
<feature type="transmembrane region" description="Helical" evidence="6">
    <location>
        <begin position="124"/>
        <end position="145"/>
    </location>
</feature>
<reference evidence="7 8" key="1">
    <citation type="submission" date="2019-12" db="EMBL/GenBank/DDBJ databases">
        <title>Complete Genome Sequence of a Quorum-Sensing Bacterium,Rhodobacteraceae bacterium C31, Isolated from a marine microalgae symbiotic bacteria.</title>
        <authorList>
            <person name="Zhang Y."/>
        </authorList>
    </citation>
    <scope>NUCLEOTIDE SEQUENCE [LARGE SCALE GENOMIC DNA]</scope>
    <source>
        <strain evidence="7 8">C31</strain>
    </source>
</reference>